<dbReference type="AlphaFoldDB" id="A0A1M7DGK5"/>
<reference evidence="1 2" key="1">
    <citation type="submission" date="2016-10" db="EMBL/GenBank/DDBJ databases">
        <authorList>
            <person name="de Groot N.N."/>
        </authorList>
    </citation>
    <scope>NUCLEOTIDE SEQUENCE [LARGE SCALE GENOMIC DNA]</scope>
    <source>
        <strain evidence="1 2">GAS522</strain>
    </source>
</reference>
<evidence type="ECO:0000313" key="2">
    <source>
        <dbReference type="Proteomes" id="UP000183208"/>
    </source>
</evidence>
<gene>
    <name evidence="1" type="ORF">SAMN05444171_5309</name>
</gene>
<dbReference type="Proteomes" id="UP000183208">
    <property type="component" value="Unassembled WGS sequence"/>
</dbReference>
<sequence length="32" mass="3585">MKIYLLIMLIGALLTAVHFTSAPKRQSETLPQ</sequence>
<dbReference type="EMBL" id="FNTI01000001">
    <property type="protein sequence ID" value="SED82818.1"/>
    <property type="molecule type" value="Genomic_DNA"/>
</dbReference>
<evidence type="ECO:0000313" key="1">
    <source>
        <dbReference type="EMBL" id="SED82818.1"/>
    </source>
</evidence>
<proteinExistence type="predicted"/>
<organism evidence="1 2">
    <name type="scientific">Bradyrhizobium lablabi</name>
    <dbReference type="NCBI Taxonomy" id="722472"/>
    <lineage>
        <taxon>Bacteria</taxon>
        <taxon>Pseudomonadati</taxon>
        <taxon>Pseudomonadota</taxon>
        <taxon>Alphaproteobacteria</taxon>
        <taxon>Hyphomicrobiales</taxon>
        <taxon>Nitrobacteraceae</taxon>
        <taxon>Bradyrhizobium</taxon>
    </lineage>
</organism>
<name>A0A1M7DGK5_9BRAD</name>
<accession>A0A1M7DGK5</accession>
<protein>
    <submittedName>
        <fullName evidence="1">Uncharacterized protein</fullName>
    </submittedName>
</protein>